<organism evidence="1 2">
    <name type="scientific">Paraburkholderia silviterrae</name>
    <dbReference type="NCBI Taxonomy" id="2528715"/>
    <lineage>
        <taxon>Bacteria</taxon>
        <taxon>Pseudomonadati</taxon>
        <taxon>Pseudomonadota</taxon>
        <taxon>Betaproteobacteria</taxon>
        <taxon>Burkholderiales</taxon>
        <taxon>Burkholderiaceae</taxon>
        <taxon>Paraburkholderia</taxon>
    </lineage>
</organism>
<keyword evidence="2" id="KW-1185">Reference proteome</keyword>
<proteinExistence type="predicted"/>
<reference evidence="1 2" key="1">
    <citation type="submission" date="2019-03" db="EMBL/GenBank/DDBJ databases">
        <title>Paraburkholderia sp. 4M-K11, isolated from subtropical forest soil.</title>
        <authorList>
            <person name="Gao Z.-H."/>
            <person name="Qiu L.-H."/>
        </authorList>
    </citation>
    <scope>NUCLEOTIDE SEQUENCE [LARGE SCALE GENOMIC DNA]</scope>
    <source>
        <strain evidence="1 2">4M-K11</strain>
    </source>
</reference>
<gene>
    <name evidence="1" type="ORF">EYW47_00615</name>
</gene>
<dbReference type="EMBL" id="SMRP01000001">
    <property type="protein sequence ID" value="TDG25906.1"/>
    <property type="molecule type" value="Genomic_DNA"/>
</dbReference>
<dbReference type="OrthoDB" id="9983806at2"/>
<comment type="caution">
    <text evidence="1">The sequence shown here is derived from an EMBL/GenBank/DDBJ whole genome shotgun (WGS) entry which is preliminary data.</text>
</comment>
<evidence type="ECO:0000313" key="1">
    <source>
        <dbReference type="EMBL" id="TDG25906.1"/>
    </source>
</evidence>
<accession>A0A4R5MGA1</accession>
<protein>
    <submittedName>
        <fullName evidence="1">Uncharacterized protein</fullName>
    </submittedName>
</protein>
<evidence type="ECO:0000313" key="2">
    <source>
        <dbReference type="Proteomes" id="UP000295722"/>
    </source>
</evidence>
<dbReference type="Proteomes" id="UP000295722">
    <property type="component" value="Unassembled WGS sequence"/>
</dbReference>
<name>A0A4R5MGA1_9BURK</name>
<dbReference type="AlphaFoldDB" id="A0A4R5MGA1"/>
<dbReference type="RefSeq" id="WP_133192958.1">
    <property type="nucleotide sequence ID" value="NZ_JBHUCW010000015.1"/>
</dbReference>
<sequence>MNERSPITWEVWPITNSGRCCGPSVWVKARNRHGAESAGKRWMRTLGRCARQVHAEVYRPELDLEIRMYVRRA</sequence>